<dbReference type="Proteomes" id="UP001629113">
    <property type="component" value="Unassembled WGS sequence"/>
</dbReference>
<name>A0ABR4P8P5_9HELO</name>
<gene>
    <name evidence="1" type="ORF">PVAG01_08181</name>
</gene>
<organism evidence="1 2">
    <name type="scientific">Phlyctema vagabunda</name>
    <dbReference type="NCBI Taxonomy" id="108571"/>
    <lineage>
        <taxon>Eukaryota</taxon>
        <taxon>Fungi</taxon>
        <taxon>Dikarya</taxon>
        <taxon>Ascomycota</taxon>
        <taxon>Pezizomycotina</taxon>
        <taxon>Leotiomycetes</taxon>
        <taxon>Helotiales</taxon>
        <taxon>Dermateaceae</taxon>
        <taxon>Phlyctema</taxon>
    </lineage>
</organism>
<keyword evidence="2" id="KW-1185">Reference proteome</keyword>
<sequence length="298" mass="34258">MNQLTADLEQVSLTPLSDKGLLAFPPEIRFLIYGFLFDNLWCLNANDAVPTDLGWARRVALGGVDRFHHYVYRIFHSSANPLIGKEILEYKNNQPQCLVLTEHTGFVLPSEASQAKHVKAILTDSLLEYIAESNESDESETDPFEPPRDDIRTQFSALVNLGADIRLPSYYRLTTLEIDVLDCDRKLPDENFQERHALCFLSSLVYIWKIHGNRPRCDKLFIRTKQVIPEYDVKEGYFEDMKLDTMVSWINEVLGVYGKLAIVDARLPCMVWMWDFTDESARCKDTNCQGIHMTQARA</sequence>
<comment type="caution">
    <text evidence="1">The sequence shown here is derived from an EMBL/GenBank/DDBJ whole genome shotgun (WGS) entry which is preliminary data.</text>
</comment>
<dbReference type="EMBL" id="JBFCZG010000007">
    <property type="protein sequence ID" value="KAL3419683.1"/>
    <property type="molecule type" value="Genomic_DNA"/>
</dbReference>
<proteinExistence type="predicted"/>
<evidence type="ECO:0000313" key="1">
    <source>
        <dbReference type="EMBL" id="KAL3419683.1"/>
    </source>
</evidence>
<reference evidence="1 2" key="1">
    <citation type="submission" date="2024-06" db="EMBL/GenBank/DDBJ databases">
        <title>Complete genome of Phlyctema vagabunda strain 19-DSS-EL-015.</title>
        <authorList>
            <person name="Fiorenzani C."/>
        </authorList>
    </citation>
    <scope>NUCLEOTIDE SEQUENCE [LARGE SCALE GENOMIC DNA]</scope>
    <source>
        <strain evidence="1 2">19-DSS-EL-015</strain>
    </source>
</reference>
<evidence type="ECO:0000313" key="2">
    <source>
        <dbReference type="Proteomes" id="UP001629113"/>
    </source>
</evidence>
<protein>
    <submittedName>
        <fullName evidence="1">Uncharacterized protein</fullName>
    </submittedName>
</protein>
<accession>A0ABR4P8P5</accession>